<proteinExistence type="predicted"/>
<sequence>MHPDKRKKPSESWIRLTNTIRQLIQSKQGPAAIRYGITLIILVISFNVFNVINSYVGRDFISSIEQKNSSAFYTNAILYAIVFIISSAIGSINRYAEERLGILWREQLTWKFTENYLTERTFQQIIGNPGIENPDQRITDDVKAFTTTTISFTLLFIGGIFSAISFSGVLWSINPILFLIAVAYALSGTVSTIFLGKSLIRLNYDQLDMEASYRADLLHIRQHAESIAVTHREARMSVRLKSRLRKLVNNFRKLISINLRLSFFTNNYNYFIQIIPMLVIAPSYMRGEIEFGVITQAALAFTTLLNAFSLIVTQFQSISAFSAVVKRLHSLEVAMLHSESEAKQKRESNYSSDEISFENFTLYSNDRSKLLLDHLNVKIKCKERWLITSPDEIVKLSLFRSIAAISNHSEGKIKKPSWEDILFLPEQPYLPPGRLRNVIVPAYKNLEVSDSEILTEIKKMGLETLVRRFGGLRTLKEWNEELSLAEKYKIAVIRVLFVQPKFLILDRPGSSLGKFEISKILKLFHKLGVSTVVIAKDEETVLEYDHHLNISHFGKWTLSSSHGKSNE</sequence>
<feature type="transmembrane region" description="Helical" evidence="6">
    <location>
        <begin position="291"/>
        <end position="312"/>
    </location>
</feature>
<evidence type="ECO:0000313" key="10">
    <source>
        <dbReference type="Proteomes" id="UP000232145"/>
    </source>
</evidence>
<evidence type="ECO:0000256" key="3">
    <source>
        <dbReference type="ARBA" id="ARBA00022692"/>
    </source>
</evidence>
<keyword evidence="3 6" id="KW-0812">Transmembrane</keyword>
<dbReference type="Pfam" id="PF06472">
    <property type="entry name" value="ABC_membrane_2"/>
    <property type="match status" value="1"/>
</dbReference>
<name>A0A2N0AIN1_9LEPT</name>
<dbReference type="OrthoDB" id="9810134at2"/>
<evidence type="ECO:0000259" key="8">
    <source>
        <dbReference type="PROSITE" id="PS50929"/>
    </source>
</evidence>
<feature type="transmembrane region" description="Helical" evidence="6">
    <location>
        <begin position="31"/>
        <end position="52"/>
    </location>
</feature>
<feature type="transmembrane region" description="Helical" evidence="6">
    <location>
        <begin position="176"/>
        <end position="196"/>
    </location>
</feature>
<dbReference type="EMBL" id="NPDX01000003">
    <property type="protein sequence ID" value="PJZ84158.1"/>
    <property type="molecule type" value="Genomic_DNA"/>
</dbReference>
<comment type="subcellular location">
    <subcellularLocation>
        <location evidence="1">Cell membrane</location>
        <topology evidence="1">Multi-pass membrane protein</topology>
    </subcellularLocation>
</comment>
<dbReference type="PROSITE" id="PS50929">
    <property type="entry name" value="ABC_TM1F"/>
    <property type="match status" value="1"/>
</dbReference>
<dbReference type="Gene3D" id="3.40.50.300">
    <property type="entry name" value="P-loop containing nucleotide triphosphate hydrolases"/>
    <property type="match status" value="1"/>
</dbReference>
<evidence type="ECO:0000256" key="4">
    <source>
        <dbReference type="ARBA" id="ARBA00022989"/>
    </source>
</evidence>
<keyword evidence="4 6" id="KW-1133">Transmembrane helix</keyword>
<dbReference type="RefSeq" id="WP_100744569.1">
    <property type="nucleotide sequence ID" value="NZ_NPDW01000002.1"/>
</dbReference>
<dbReference type="GO" id="GO:0016887">
    <property type="term" value="F:ATP hydrolysis activity"/>
    <property type="evidence" value="ECO:0007669"/>
    <property type="project" value="InterPro"/>
</dbReference>
<dbReference type="AlphaFoldDB" id="A0A2N0AIN1"/>
<keyword evidence="5 6" id="KW-0472">Membrane</keyword>
<dbReference type="InterPro" id="IPR003439">
    <property type="entry name" value="ABC_transporter-like_ATP-bd"/>
</dbReference>
<feature type="transmembrane region" description="Helical" evidence="6">
    <location>
        <begin position="72"/>
        <end position="92"/>
    </location>
</feature>
<evidence type="ECO:0000256" key="1">
    <source>
        <dbReference type="ARBA" id="ARBA00004651"/>
    </source>
</evidence>
<dbReference type="InterPro" id="IPR011527">
    <property type="entry name" value="ABC1_TM_dom"/>
</dbReference>
<dbReference type="SUPFAM" id="SSF52540">
    <property type="entry name" value="P-loop containing nucleoside triphosphate hydrolases"/>
    <property type="match status" value="1"/>
</dbReference>
<feature type="domain" description="ABC transporter" evidence="7">
    <location>
        <begin position="355"/>
        <end position="567"/>
    </location>
</feature>
<dbReference type="GO" id="GO:0140359">
    <property type="term" value="F:ABC-type transporter activity"/>
    <property type="evidence" value="ECO:0007669"/>
    <property type="project" value="InterPro"/>
</dbReference>
<organism evidence="9 10">
    <name type="scientific">Leptospira harrisiae</name>
    <dbReference type="NCBI Taxonomy" id="2023189"/>
    <lineage>
        <taxon>Bacteria</taxon>
        <taxon>Pseudomonadati</taxon>
        <taxon>Spirochaetota</taxon>
        <taxon>Spirochaetia</taxon>
        <taxon>Leptospirales</taxon>
        <taxon>Leptospiraceae</taxon>
        <taxon>Leptospira</taxon>
    </lineage>
</organism>
<evidence type="ECO:0000256" key="2">
    <source>
        <dbReference type="ARBA" id="ARBA00022448"/>
    </source>
</evidence>
<evidence type="ECO:0000259" key="7">
    <source>
        <dbReference type="PROSITE" id="PS50893"/>
    </source>
</evidence>
<dbReference type="GO" id="GO:0005524">
    <property type="term" value="F:ATP binding"/>
    <property type="evidence" value="ECO:0007669"/>
    <property type="project" value="InterPro"/>
</dbReference>
<gene>
    <name evidence="9" type="ORF">CH364_12525</name>
</gene>
<keyword evidence="2" id="KW-0813">Transport</keyword>
<feature type="transmembrane region" description="Helical" evidence="6">
    <location>
        <begin position="268"/>
        <end position="285"/>
    </location>
</feature>
<dbReference type="GO" id="GO:0005886">
    <property type="term" value="C:plasma membrane"/>
    <property type="evidence" value="ECO:0007669"/>
    <property type="project" value="UniProtKB-SubCell"/>
</dbReference>
<evidence type="ECO:0000313" key="9">
    <source>
        <dbReference type="EMBL" id="PJZ84158.1"/>
    </source>
</evidence>
<dbReference type="InterPro" id="IPR050835">
    <property type="entry name" value="ABC_transporter_sub-D"/>
</dbReference>
<dbReference type="PROSITE" id="PS50893">
    <property type="entry name" value="ABC_TRANSPORTER_2"/>
    <property type="match status" value="1"/>
</dbReference>
<dbReference type="InterPro" id="IPR036640">
    <property type="entry name" value="ABC1_TM_sf"/>
</dbReference>
<dbReference type="Proteomes" id="UP000232145">
    <property type="component" value="Unassembled WGS sequence"/>
</dbReference>
<feature type="domain" description="ABC transmembrane type-1" evidence="8">
    <location>
        <begin position="37"/>
        <end position="320"/>
    </location>
</feature>
<dbReference type="PANTHER" id="PTHR11384">
    <property type="entry name" value="ATP-BINDING CASSETTE, SUB-FAMILY D MEMBER"/>
    <property type="match status" value="1"/>
</dbReference>
<dbReference type="InterPro" id="IPR027417">
    <property type="entry name" value="P-loop_NTPase"/>
</dbReference>
<dbReference type="Gene3D" id="1.20.1560.10">
    <property type="entry name" value="ABC transporter type 1, transmembrane domain"/>
    <property type="match status" value="1"/>
</dbReference>
<evidence type="ECO:0000256" key="5">
    <source>
        <dbReference type="ARBA" id="ARBA00023136"/>
    </source>
</evidence>
<dbReference type="PANTHER" id="PTHR11384:SF59">
    <property type="entry name" value="LYSOSOMAL COBALAMIN TRANSPORTER ABCD4"/>
    <property type="match status" value="1"/>
</dbReference>
<feature type="transmembrane region" description="Helical" evidence="6">
    <location>
        <begin position="152"/>
        <end position="170"/>
    </location>
</feature>
<keyword evidence="10" id="KW-1185">Reference proteome</keyword>
<reference evidence="9 10" key="1">
    <citation type="submission" date="2017-07" db="EMBL/GenBank/DDBJ databases">
        <title>Leptospira spp. isolated from tropical soils.</title>
        <authorList>
            <person name="Thibeaux R."/>
            <person name="Iraola G."/>
            <person name="Ferres I."/>
            <person name="Bierque E."/>
            <person name="Girault D."/>
            <person name="Soupe-Gilbert M.-E."/>
            <person name="Picardeau M."/>
            <person name="Goarant C."/>
        </authorList>
    </citation>
    <scope>NUCLEOTIDE SEQUENCE [LARGE SCALE GENOMIC DNA]</scope>
    <source>
        <strain evidence="9 10">FH2-B-A1</strain>
    </source>
</reference>
<evidence type="ECO:0000256" key="6">
    <source>
        <dbReference type="SAM" id="Phobius"/>
    </source>
</evidence>
<protein>
    <submittedName>
        <fullName evidence="9">ABC transporter permease</fullName>
    </submittedName>
</protein>
<dbReference type="SUPFAM" id="SSF90123">
    <property type="entry name" value="ABC transporter transmembrane region"/>
    <property type="match status" value="1"/>
</dbReference>
<comment type="caution">
    <text evidence="9">The sequence shown here is derived from an EMBL/GenBank/DDBJ whole genome shotgun (WGS) entry which is preliminary data.</text>
</comment>
<accession>A0A2N0AIN1</accession>